<evidence type="ECO:0000256" key="1">
    <source>
        <dbReference type="SAM" id="MobiDB-lite"/>
    </source>
</evidence>
<evidence type="ECO:0000313" key="3">
    <source>
        <dbReference type="Proteomes" id="UP000557566"/>
    </source>
</evidence>
<gene>
    <name evidence="2" type="ORF">G6O67_006123</name>
</gene>
<name>A0A8H4LVR0_9HYPO</name>
<sequence>MTLPAQGAPHEAPIPTDDIPRAIGSMPVSSVADLGRHLSHRPLTDDFWIPIPSRPILAKFLLQEPMRLDLRPTNDRRFSPEQHMAGLLHGTRLREYMVEELNAMSHESGWPLKLGLDRVQWYVRCQVVTELLRWDIRHLRNRHVFHSFDAREKCYGACLCKEVEQSWDWAREAVTS</sequence>
<dbReference type="AlphaFoldDB" id="A0A8H4LVR0"/>
<evidence type="ECO:0000313" key="2">
    <source>
        <dbReference type="EMBL" id="KAF4505992.1"/>
    </source>
</evidence>
<proteinExistence type="predicted"/>
<accession>A0A8H4LVR0</accession>
<comment type="caution">
    <text evidence="2">The sequence shown here is derived from an EMBL/GenBank/DDBJ whole genome shotgun (WGS) entry which is preliminary data.</text>
</comment>
<protein>
    <submittedName>
        <fullName evidence="2">Uncharacterized protein</fullName>
    </submittedName>
</protein>
<reference evidence="2 3" key="1">
    <citation type="journal article" date="2020" name="Genome Biol. Evol.">
        <title>A new high-quality draft genome assembly of the Chinese cordyceps Ophiocordyceps sinensis.</title>
        <authorList>
            <person name="Shu R."/>
            <person name="Zhang J."/>
            <person name="Meng Q."/>
            <person name="Zhang H."/>
            <person name="Zhou G."/>
            <person name="Li M."/>
            <person name="Wu P."/>
            <person name="Zhao Y."/>
            <person name="Chen C."/>
            <person name="Qin Q."/>
        </authorList>
    </citation>
    <scope>NUCLEOTIDE SEQUENCE [LARGE SCALE GENOMIC DNA]</scope>
    <source>
        <strain evidence="2 3">IOZ07</strain>
    </source>
</reference>
<feature type="region of interest" description="Disordered" evidence="1">
    <location>
        <begin position="1"/>
        <end position="21"/>
    </location>
</feature>
<keyword evidence="3" id="KW-1185">Reference proteome</keyword>
<dbReference type="Proteomes" id="UP000557566">
    <property type="component" value="Unassembled WGS sequence"/>
</dbReference>
<dbReference type="OrthoDB" id="191979at2759"/>
<organism evidence="2 3">
    <name type="scientific">Ophiocordyceps sinensis</name>
    <dbReference type="NCBI Taxonomy" id="72228"/>
    <lineage>
        <taxon>Eukaryota</taxon>
        <taxon>Fungi</taxon>
        <taxon>Dikarya</taxon>
        <taxon>Ascomycota</taxon>
        <taxon>Pezizomycotina</taxon>
        <taxon>Sordariomycetes</taxon>
        <taxon>Hypocreomycetidae</taxon>
        <taxon>Hypocreales</taxon>
        <taxon>Ophiocordycipitaceae</taxon>
        <taxon>Ophiocordyceps</taxon>
    </lineage>
</organism>
<dbReference type="EMBL" id="JAAVMX010000007">
    <property type="protein sequence ID" value="KAF4505992.1"/>
    <property type="molecule type" value="Genomic_DNA"/>
</dbReference>